<keyword evidence="1" id="KW-0732">Signal</keyword>
<dbReference type="Proteomes" id="UP000828390">
    <property type="component" value="Unassembled WGS sequence"/>
</dbReference>
<sequence length="301" mass="32559">MADTISCAVLIVFLVCGSNCRSIVRREVPSVSNGQIVGTVGSHHIVEASGLAASRQHPGLLYTHNDHGSDAEIFVITKTGHRESTITLTGITHNDLEDIALGPCAAGSADDCLYIGDIGNAGGHARNNVYRVREPSDLQHDTTIHVSDKDKLEFKWNETDSETIMVDPNANLYIISKAPNGRGIIAQLPNSAWGTGNRVAISSTAQLNIDSTHNDPVGGDISPSGNRVLIKAQESVYYWDVMAEHDYLSVLQTPGVKLPYIQEPKGQSICWSADEHGYYTLGEGKDQPLYLYTFTESPIVG</sequence>
<protein>
    <submittedName>
        <fullName evidence="2">Uncharacterized protein</fullName>
    </submittedName>
</protein>
<name>A0A9D4EP26_DREPO</name>
<feature type="signal peptide" evidence="1">
    <location>
        <begin position="1"/>
        <end position="20"/>
    </location>
</feature>
<dbReference type="AlphaFoldDB" id="A0A9D4EP26"/>
<proteinExistence type="predicted"/>
<reference evidence="2" key="2">
    <citation type="submission" date="2020-11" db="EMBL/GenBank/DDBJ databases">
        <authorList>
            <person name="McCartney M.A."/>
            <person name="Auch B."/>
            <person name="Kono T."/>
            <person name="Mallez S."/>
            <person name="Becker A."/>
            <person name="Gohl D.M."/>
            <person name="Silverstein K.A.T."/>
            <person name="Koren S."/>
            <person name="Bechman K.B."/>
            <person name="Herman A."/>
            <person name="Abrahante J.E."/>
            <person name="Garbe J."/>
        </authorList>
    </citation>
    <scope>NUCLEOTIDE SEQUENCE</scope>
    <source>
        <strain evidence="2">Duluth1</strain>
        <tissue evidence="2">Whole animal</tissue>
    </source>
</reference>
<evidence type="ECO:0000313" key="3">
    <source>
        <dbReference type="Proteomes" id="UP000828390"/>
    </source>
</evidence>
<accession>A0A9D4EP26</accession>
<dbReference type="EMBL" id="JAIWYP010000008">
    <property type="protein sequence ID" value="KAH3781500.1"/>
    <property type="molecule type" value="Genomic_DNA"/>
</dbReference>
<organism evidence="2 3">
    <name type="scientific">Dreissena polymorpha</name>
    <name type="common">Zebra mussel</name>
    <name type="synonym">Mytilus polymorpha</name>
    <dbReference type="NCBI Taxonomy" id="45954"/>
    <lineage>
        <taxon>Eukaryota</taxon>
        <taxon>Metazoa</taxon>
        <taxon>Spiralia</taxon>
        <taxon>Lophotrochozoa</taxon>
        <taxon>Mollusca</taxon>
        <taxon>Bivalvia</taxon>
        <taxon>Autobranchia</taxon>
        <taxon>Heteroconchia</taxon>
        <taxon>Euheterodonta</taxon>
        <taxon>Imparidentia</taxon>
        <taxon>Neoheterodontei</taxon>
        <taxon>Myida</taxon>
        <taxon>Dreissenoidea</taxon>
        <taxon>Dreissenidae</taxon>
        <taxon>Dreissena</taxon>
    </lineage>
</organism>
<reference evidence="2" key="1">
    <citation type="journal article" date="2019" name="bioRxiv">
        <title>The Genome of the Zebra Mussel, Dreissena polymorpha: A Resource for Invasive Species Research.</title>
        <authorList>
            <person name="McCartney M.A."/>
            <person name="Auch B."/>
            <person name="Kono T."/>
            <person name="Mallez S."/>
            <person name="Zhang Y."/>
            <person name="Obille A."/>
            <person name="Becker A."/>
            <person name="Abrahante J.E."/>
            <person name="Garbe J."/>
            <person name="Badalamenti J.P."/>
            <person name="Herman A."/>
            <person name="Mangelson H."/>
            <person name="Liachko I."/>
            <person name="Sullivan S."/>
            <person name="Sone E.D."/>
            <person name="Koren S."/>
            <person name="Silverstein K.A.T."/>
            <person name="Beckman K.B."/>
            <person name="Gohl D.M."/>
        </authorList>
    </citation>
    <scope>NUCLEOTIDE SEQUENCE</scope>
    <source>
        <strain evidence="2">Duluth1</strain>
        <tissue evidence="2">Whole animal</tissue>
    </source>
</reference>
<gene>
    <name evidence="2" type="ORF">DPMN_159330</name>
</gene>
<evidence type="ECO:0000256" key="1">
    <source>
        <dbReference type="SAM" id="SignalP"/>
    </source>
</evidence>
<dbReference type="OrthoDB" id="6139572at2759"/>
<dbReference type="SUPFAM" id="SSF75011">
    <property type="entry name" value="3-carboxy-cis,cis-mucoante lactonizing enzyme"/>
    <property type="match status" value="1"/>
</dbReference>
<comment type="caution">
    <text evidence="2">The sequence shown here is derived from an EMBL/GenBank/DDBJ whole genome shotgun (WGS) entry which is preliminary data.</text>
</comment>
<keyword evidence="3" id="KW-1185">Reference proteome</keyword>
<evidence type="ECO:0000313" key="2">
    <source>
        <dbReference type="EMBL" id="KAH3781500.1"/>
    </source>
</evidence>
<feature type="chain" id="PRO_5038898134" evidence="1">
    <location>
        <begin position="21"/>
        <end position="301"/>
    </location>
</feature>